<dbReference type="AlphaFoldDB" id="A0AAV3QJ37"/>
<dbReference type="Proteomes" id="UP001454036">
    <property type="component" value="Unassembled WGS sequence"/>
</dbReference>
<name>A0AAV3QJ37_LITER</name>
<protein>
    <submittedName>
        <fullName evidence="1">Uncharacterized protein</fullName>
    </submittedName>
</protein>
<reference evidence="1 2" key="1">
    <citation type="submission" date="2024-01" db="EMBL/GenBank/DDBJ databases">
        <title>The complete chloroplast genome sequence of Lithospermum erythrorhizon: insights into the phylogenetic relationship among Boraginaceae species and the maternal lineages of purple gromwells.</title>
        <authorList>
            <person name="Okada T."/>
            <person name="Watanabe K."/>
        </authorList>
    </citation>
    <scope>NUCLEOTIDE SEQUENCE [LARGE SCALE GENOMIC DNA]</scope>
</reference>
<comment type="caution">
    <text evidence="1">The sequence shown here is derived from an EMBL/GenBank/DDBJ whole genome shotgun (WGS) entry which is preliminary data.</text>
</comment>
<evidence type="ECO:0000313" key="2">
    <source>
        <dbReference type="Proteomes" id="UP001454036"/>
    </source>
</evidence>
<accession>A0AAV3QJ37</accession>
<proteinExistence type="predicted"/>
<gene>
    <name evidence="1" type="ORF">LIER_19565</name>
</gene>
<keyword evidence="2" id="KW-1185">Reference proteome</keyword>
<sequence length="119" mass="12952">MVVEVSSFSSELDHTELVDTGESPEFFVTEVVESSPPVLPVPSLAQEAVDILRVGASALWSRLCTQLEAKSPHMVLKEEAKVMSTFEVLAREAVSSSAVTCQNEISEISSTFNKFGMKE</sequence>
<organism evidence="1 2">
    <name type="scientific">Lithospermum erythrorhizon</name>
    <name type="common">Purple gromwell</name>
    <name type="synonym">Lithospermum officinale var. erythrorhizon</name>
    <dbReference type="NCBI Taxonomy" id="34254"/>
    <lineage>
        <taxon>Eukaryota</taxon>
        <taxon>Viridiplantae</taxon>
        <taxon>Streptophyta</taxon>
        <taxon>Embryophyta</taxon>
        <taxon>Tracheophyta</taxon>
        <taxon>Spermatophyta</taxon>
        <taxon>Magnoliopsida</taxon>
        <taxon>eudicotyledons</taxon>
        <taxon>Gunneridae</taxon>
        <taxon>Pentapetalae</taxon>
        <taxon>asterids</taxon>
        <taxon>lamiids</taxon>
        <taxon>Boraginales</taxon>
        <taxon>Boraginaceae</taxon>
        <taxon>Boraginoideae</taxon>
        <taxon>Lithospermeae</taxon>
        <taxon>Lithospermum</taxon>
    </lineage>
</organism>
<evidence type="ECO:0000313" key="1">
    <source>
        <dbReference type="EMBL" id="GAA0163779.1"/>
    </source>
</evidence>
<dbReference type="EMBL" id="BAABME010004845">
    <property type="protein sequence ID" value="GAA0163779.1"/>
    <property type="molecule type" value="Genomic_DNA"/>
</dbReference>